<gene>
    <name evidence="7" type="ORF">Thi970DRAFT_02188</name>
</gene>
<dbReference type="CDD" id="cd02440">
    <property type="entry name" value="AdoMet_MTases"/>
    <property type="match status" value="1"/>
</dbReference>
<dbReference type="eggNOG" id="COG0144">
    <property type="taxonomic scope" value="Bacteria"/>
</dbReference>
<dbReference type="Proteomes" id="UP000002964">
    <property type="component" value="Unassembled WGS sequence"/>
</dbReference>
<sequence>MLGILYRRDQNSALRLSQAASPDNGYHVSRRTSHCAGHHTSYYAPILMPSRHNSTDPDQAALLRRCMARYQPLLADEPGEWEDFIAALCRPLPACVWAHPERLSVSELADLIQAEENADPPVLAPVAWSPDALCLPAGFKAGQRWWYCAGLAHAQEEASQLPARLMDLRPGLRVLDLCAAPGGKTAQMALALGNRGTVLANDFARERIAALQGNLDRLGVVNVSTTWGDGGNFPAAAGRFDRVLVDAPCSSEGTLRRNRSLAGRLDPDLIANNRRLQGRQLALLRKAVQLCRPGGRIVYSTCTFAPEENESIVSRVLEEQAGRLALRPVAVEGLTTSPGLTAWGGQQFDASLVHCLRLWPQRTDTGGFFVAVLEKEGDAPQSEQASEPVSEPVSGQESESWAFAKLLTPAEDDHWLPALAEHYGWPVDIWRGLMAHRQTRRGLHLLAADHAAPLLPTAEGRGLFFLRTNIRPPKLTTAGALLFGRMASRQVMELDREQRNAYLVRQTLTPRPAQCADSRPGQVIVRYCGHPLGVGLFTRSGTLESLFPSRWSGCVGVAGAGPSRSGE</sequence>
<dbReference type="AlphaFoldDB" id="H8YZ24"/>
<accession>H8YZ24</accession>
<evidence type="ECO:0000256" key="2">
    <source>
        <dbReference type="ARBA" id="ARBA00022679"/>
    </source>
</evidence>
<dbReference type="InterPro" id="IPR023267">
    <property type="entry name" value="RCMT"/>
</dbReference>
<feature type="binding site" evidence="5">
    <location>
        <position position="246"/>
    </location>
    <ligand>
        <name>S-adenosyl-L-methionine</name>
        <dbReference type="ChEBI" id="CHEBI:59789"/>
    </ligand>
</feature>
<feature type="active site" description="Nucleophile" evidence="5">
    <location>
        <position position="302"/>
    </location>
</feature>
<evidence type="ECO:0000313" key="8">
    <source>
        <dbReference type="Proteomes" id="UP000002964"/>
    </source>
</evidence>
<reference evidence="7 8" key="2">
    <citation type="submission" date="2011-11" db="EMBL/GenBank/DDBJ databases">
        <authorList>
            <consortium name="US DOE Joint Genome Institute"/>
            <person name="Lucas S."/>
            <person name="Han J."/>
            <person name="Lapidus A."/>
            <person name="Cheng J.-F."/>
            <person name="Goodwin L."/>
            <person name="Pitluck S."/>
            <person name="Peters L."/>
            <person name="Ovchinnikova G."/>
            <person name="Zhang X."/>
            <person name="Detter J.C."/>
            <person name="Han C."/>
            <person name="Tapia R."/>
            <person name="Land M."/>
            <person name="Hauser L."/>
            <person name="Kyrpides N."/>
            <person name="Ivanova N."/>
            <person name="Pagani I."/>
            <person name="Vogl K."/>
            <person name="Liu Z."/>
            <person name="Overmann J."/>
            <person name="Frigaard N.-U."/>
            <person name="Bryant D."/>
            <person name="Woyke T."/>
        </authorList>
    </citation>
    <scope>NUCLEOTIDE SEQUENCE [LARGE SCALE GENOMIC DNA]</scope>
    <source>
        <strain evidence="7 8">970</strain>
    </source>
</reference>
<dbReference type="PRINTS" id="PR02008">
    <property type="entry name" value="RCMTFAMILY"/>
</dbReference>
<evidence type="ECO:0000256" key="4">
    <source>
        <dbReference type="ARBA" id="ARBA00022884"/>
    </source>
</evidence>
<dbReference type="EMBL" id="JH603169">
    <property type="protein sequence ID" value="EIC21951.1"/>
    <property type="molecule type" value="Genomic_DNA"/>
</dbReference>
<keyword evidence="4 5" id="KW-0694">RNA-binding</keyword>
<comment type="similarity">
    <text evidence="5">Belongs to the class I-like SAM-binding methyltransferase superfamily. RsmB/NOP family.</text>
</comment>
<evidence type="ECO:0000256" key="1">
    <source>
        <dbReference type="ARBA" id="ARBA00022603"/>
    </source>
</evidence>
<keyword evidence="1 5" id="KW-0489">Methyltransferase</keyword>
<name>H8YZ24_9GAMM</name>
<dbReference type="Pfam" id="PF01189">
    <property type="entry name" value="Methyltr_RsmB-F"/>
    <property type="match status" value="1"/>
</dbReference>
<feature type="binding site" evidence="5">
    <location>
        <position position="202"/>
    </location>
    <ligand>
        <name>S-adenosyl-L-methionine</name>
        <dbReference type="ChEBI" id="CHEBI:59789"/>
    </ligand>
</feature>
<dbReference type="PANTHER" id="PTHR22808">
    <property type="entry name" value="NCL1 YEAST -RELATED NOL1/NOP2/FMU SUN DOMAIN-CONTAINING"/>
    <property type="match status" value="1"/>
</dbReference>
<dbReference type="STRING" id="631362.Thi970DRAFT_02188"/>
<dbReference type="GO" id="GO:0008173">
    <property type="term" value="F:RNA methyltransferase activity"/>
    <property type="evidence" value="ECO:0007669"/>
    <property type="project" value="InterPro"/>
</dbReference>
<evidence type="ECO:0000256" key="3">
    <source>
        <dbReference type="ARBA" id="ARBA00022691"/>
    </source>
</evidence>
<dbReference type="GO" id="GO:0003723">
    <property type="term" value="F:RNA binding"/>
    <property type="evidence" value="ECO:0007669"/>
    <property type="project" value="UniProtKB-UniRule"/>
</dbReference>
<organism evidence="7 8">
    <name type="scientific">Thiorhodovibrio frisius</name>
    <dbReference type="NCBI Taxonomy" id="631362"/>
    <lineage>
        <taxon>Bacteria</taxon>
        <taxon>Pseudomonadati</taxon>
        <taxon>Pseudomonadota</taxon>
        <taxon>Gammaproteobacteria</taxon>
        <taxon>Chromatiales</taxon>
        <taxon>Chromatiaceae</taxon>
        <taxon>Thiorhodovibrio</taxon>
    </lineage>
</organism>
<dbReference type="SUPFAM" id="SSF53335">
    <property type="entry name" value="S-adenosyl-L-methionine-dependent methyltransferases"/>
    <property type="match status" value="1"/>
</dbReference>
<dbReference type="InterPro" id="IPR001678">
    <property type="entry name" value="MeTrfase_RsmB-F_NOP2_dom"/>
</dbReference>
<feature type="binding site" evidence="5">
    <location>
        <position position="229"/>
    </location>
    <ligand>
        <name>S-adenosyl-L-methionine</name>
        <dbReference type="ChEBI" id="CHEBI:59789"/>
    </ligand>
</feature>
<evidence type="ECO:0000313" key="7">
    <source>
        <dbReference type="EMBL" id="EIC21951.1"/>
    </source>
</evidence>
<protein>
    <submittedName>
        <fullName evidence="7">tRNA/rRNA cytosine-C5-methylase</fullName>
    </submittedName>
</protein>
<keyword evidence="8" id="KW-1185">Reference proteome</keyword>
<evidence type="ECO:0000259" key="6">
    <source>
        <dbReference type="PROSITE" id="PS51686"/>
    </source>
</evidence>
<keyword evidence="3 5" id="KW-0949">S-adenosyl-L-methionine</keyword>
<dbReference type="PANTHER" id="PTHR22808:SF1">
    <property type="entry name" value="RNA CYTOSINE-C(5)-METHYLTRANSFERASE NSUN2-RELATED"/>
    <property type="match status" value="1"/>
</dbReference>
<dbReference type="HOGENOM" id="CLU_005316_6_1_6"/>
<feature type="binding site" evidence="5">
    <location>
        <begin position="178"/>
        <end position="184"/>
    </location>
    <ligand>
        <name>S-adenosyl-L-methionine</name>
        <dbReference type="ChEBI" id="CHEBI:59789"/>
    </ligand>
</feature>
<feature type="domain" description="SAM-dependent MTase RsmB/NOP-type" evidence="6">
    <location>
        <begin position="84"/>
        <end position="376"/>
    </location>
</feature>
<proteinExistence type="inferred from homology"/>
<dbReference type="InterPro" id="IPR029063">
    <property type="entry name" value="SAM-dependent_MTases_sf"/>
</dbReference>
<dbReference type="InterPro" id="IPR049560">
    <property type="entry name" value="MeTrfase_RsmB-F_NOP2_cat"/>
</dbReference>
<dbReference type="Gene3D" id="3.30.70.1170">
    <property type="entry name" value="Sun protein, domain 3"/>
    <property type="match status" value="1"/>
</dbReference>
<dbReference type="PROSITE" id="PS51686">
    <property type="entry name" value="SAM_MT_RSMB_NOP"/>
    <property type="match status" value="1"/>
</dbReference>
<evidence type="ECO:0000256" key="5">
    <source>
        <dbReference type="PROSITE-ProRule" id="PRU01023"/>
    </source>
</evidence>
<dbReference type="Gene3D" id="3.40.50.150">
    <property type="entry name" value="Vaccinia Virus protein VP39"/>
    <property type="match status" value="1"/>
</dbReference>
<dbReference type="GO" id="GO:0001510">
    <property type="term" value="P:RNA methylation"/>
    <property type="evidence" value="ECO:0007669"/>
    <property type="project" value="InterPro"/>
</dbReference>
<keyword evidence="2 5" id="KW-0808">Transferase</keyword>
<reference evidence="8" key="1">
    <citation type="submission" date="2011-06" db="EMBL/GenBank/DDBJ databases">
        <authorList>
            <consortium name="US DOE Joint Genome Institute (JGI-PGF)"/>
            <person name="Lucas S."/>
            <person name="Han J."/>
            <person name="Lapidus A."/>
            <person name="Cheng J.-F."/>
            <person name="Goodwin L."/>
            <person name="Pitluck S."/>
            <person name="Peters L."/>
            <person name="Land M.L."/>
            <person name="Hauser L."/>
            <person name="Vogl K."/>
            <person name="Liu Z."/>
            <person name="Overmann J."/>
            <person name="Frigaard N.-U."/>
            <person name="Bryant D.A."/>
            <person name="Woyke T.J."/>
        </authorList>
    </citation>
    <scope>NUCLEOTIDE SEQUENCE [LARGE SCALE GENOMIC DNA]</scope>
    <source>
        <strain evidence="8">970</strain>
    </source>
</reference>